<gene>
    <name evidence="2" type="ORF">F5050DRAFT_1715970</name>
</gene>
<dbReference type="Proteomes" id="UP001163828">
    <property type="component" value="Unassembled WGS sequence"/>
</dbReference>
<reference evidence="2" key="1">
    <citation type="submission" date="2022-08" db="EMBL/GenBank/DDBJ databases">
        <authorList>
            <consortium name="DOE Joint Genome Institute"/>
            <person name="Min B."/>
            <person name="Riley R."/>
            <person name="Sierra-Patev S."/>
            <person name="Naranjo-Ortiz M."/>
            <person name="Looney B."/>
            <person name="Konkel Z."/>
            <person name="Slot J.C."/>
            <person name="Sakamoto Y."/>
            <person name="Steenwyk J.L."/>
            <person name="Rokas A."/>
            <person name="Carro J."/>
            <person name="Camarero S."/>
            <person name="Ferreira P."/>
            <person name="Molpeceres G."/>
            <person name="Ruiz-Duenas F.J."/>
            <person name="Serrano A."/>
            <person name="Henrissat B."/>
            <person name="Drula E."/>
            <person name="Hughes K.W."/>
            <person name="Mata J.L."/>
            <person name="Ishikawa N.K."/>
            <person name="Vargas-Isla R."/>
            <person name="Ushijima S."/>
            <person name="Smith C.A."/>
            <person name="Ahrendt S."/>
            <person name="Andreopoulos W."/>
            <person name="He G."/>
            <person name="Labutti K."/>
            <person name="Lipzen A."/>
            <person name="Ng V."/>
            <person name="Sandor L."/>
            <person name="Barry K."/>
            <person name="Martinez A.T."/>
            <person name="Xiao Y."/>
            <person name="Gibbons J.G."/>
            <person name="Terashima K."/>
            <person name="Hibbett D.S."/>
            <person name="Grigoriev I.V."/>
        </authorList>
    </citation>
    <scope>NUCLEOTIDE SEQUENCE</scope>
    <source>
        <strain evidence="2">TFB10827</strain>
    </source>
</reference>
<sequence>MQRLEEEAEREAEEKRKEEERLAEEKRKEEERKWEEERVAEEEKKELAERREHAALAALHRMGTTEPLGSKPKIYKSTAIVRYSLEEDVAPEKEKEKEKGSTPRGVKRTRRWMIGWIGDPPGGDSNPGSGDNEDDDDEEEGLGPSNKTPCVQYEPKPASSVTDNDNDAVGRATTRRGGLAPNG</sequence>
<feature type="compositionally biased region" description="Low complexity" evidence="1">
    <location>
        <begin position="118"/>
        <end position="130"/>
    </location>
</feature>
<evidence type="ECO:0000313" key="3">
    <source>
        <dbReference type="Proteomes" id="UP001163828"/>
    </source>
</evidence>
<feature type="compositionally biased region" description="Acidic residues" evidence="1">
    <location>
        <begin position="131"/>
        <end position="141"/>
    </location>
</feature>
<evidence type="ECO:0000313" key="2">
    <source>
        <dbReference type="EMBL" id="KAJ3991587.1"/>
    </source>
</evidence>
<feature type="compositionally biased region" description="Acidic residues" evidence="1">
    <location>
        <begin position="1"/>
        <end position="11"/>
    </location>
</feature>
<feature type="region of interest" description="Disordered" evidence="1">
    <location>
        <begin position="1"/>
        <end position="183"/>
    </location>
</feature>
<evidence type="ECO:0000256" key="1">
    <source>
        <dbReference type="SAM" id="MobiDB-lite"/>
    </source>
</evidence>
<accession>A0ABQ8PYQ4</accession>
<keyword evidence="3" id="KW-1185">Reference proteome</keyword>
<comment type="caution">
    <text evidence="2">The sequence shown here is derived from an EMBL/GenBank/DDBJ whole genome shotgun (WGS) entry which is preliminary data.</text>
</comment>
<protein>
    <submittedName>
        <fullName evidence="2">Uncharacterized protein</fullName>
    </submittedName>
</protein>
<proteinExistence type="predicted"/>
<dbReference type="EMBL" id="MU790995">
    <property type="protein sequence ID" value="KAJ3991587.1"/>
    <property type="molecule type" value="Genomic_DNA"/>
</dbReference>
<name>A0ABQ8PYQ4_9AGAR</name>
<organism evidence="2 3">
    <name type="scientific">Lentinula boryana</name>
    <dbReference type="NCBI Taxonomy" id="40481"/>
    <lineage>
        <taxon>Eukaryota</taxon>
        <taxon>Fungi</taxon>
        <taxon>Dikarya</taxon>
        <taxon>Basidiomycota</taxon>
        <taxon>Agaricomycotina</taxon>
        <taxon>Agaricomycetes</taxon>
        <taxon>Agaricomycetidae</taxon>
        <taxon>Agaricales</taxon>
        <taxon>Marasmiineae</taxon>
        <taxon>Omphalotaceae</taxon>
        <taxon>Lentinula</taxon>
    </lineage>
</organism>
<feature type="compositionally biased region" description="Basic and acidic residues" evidence="1">
    <location>
        <begin position="90"/>
        <end position="101"/>
    </location>
</feature>
<feature type="compositionally biased region" description="Basic and acidic residues" evidence="1">
    <location>
        <begin position="12"/>
        <end position="54"/>
    </location>
</feature>